<evidence type="ECO:0000313" key="1">
    <source>
        <dbReference type="EMBL" id="EMY68063.1"/>
    </source>
</evidence>
<accession>N1VZ83</accession>
<name>N1VZ83_9LEPT</name>
<sequence>MVFKEKKTYRFLKGIIGLLRTEDGKEGVKSSLEKCEPIYLGK</sequence>
<gene>
    <name evidence="1" type="ORF">LEP1GSC199_3929</name>
</gene>
<dbReference type="RefSeq" id="WP_002991037.1">
    <property type="nucleotide sequence ID" value="NZ_AOGY02000077.1"/>
</dbReference>
<dbReference type="EMBL" id="AOGY02000077">
    <property type="protein sequence ID" value="EMY68063.1"/>
    <property type="molecule type" value="Genomic_DNA"/>
</dbReference>
<dbReference type="AlphaFoldDB" id="N1VZ83"/>
<organism evidence="1 2">
    <name type="scientific">Leptospira vanthielii serovar Holland str. Waz Holland = ATCC 700522</name>
    <dbReference type="NCBI Taxonomy" id="1218591"/>
    <lineage>
        <taxon>Bacteria</taxon>
        <taxon>Pseudomonadati</taxon>
        <taxon>Spirochaetota</taxon>
        <taxon>Spirochaetia</taxon>
        <taxon>Leptospirales</taxon>
        <taxon>Leptospiraceae</taxon>
        <taxon>Leptospira</taxon>
    </lineage>
</organism>
<dbReference type="Proteomes" id="UP000012227">
    <property type="component" value="Unassembled WGS sequence"/>
</dbReference>
<evidence type="ECO:0000313" key="2">
    <source>
        <dbReference type="Proteomes" id="UP000012227"/>
    </source>
</evidence>
<protein>
    <submittedName>
        <fullName evidence="1">Uncharacterized protein</fullName>
    </submittedName>
</protein>
<proteinExistence type="predicted"/>
<reference evidence="1 2" key="1">
    <citation type="submission" date="2013-03" db="EMBL/GenBank/DDBJ databases">
        <authorList>
            <person name="Harkins D.M."/>
            <person name="Durkin A.S."/>
            <person name="Brinkac L.M."/>
            <person name="Haft D.H."/>
            <person name="Selengut J.D."/>
            <person name="Sanka R."/>
            <person name="DePew J."/>
            <person name="Purushe J."/>
            <person name="Galloway R.L."/>
            <person name="Vinetz J.M."/>
            <person name="Sutton G.G."/>
            <person name="Nierman W.C."/>
            <person name="Fouts D.E."/>
        </authorList>
    </citation>
    <scope>NUCLEOTIDE SEQUENCE [LARGE SCALE GENOMIC DNA]</scope>
    <source>
        <strain evidence="1 2">Waz Holland</strain>
    </source>
</reference>
<comment type="caution">
    <text evidence="1">The sequence shown here is derived from an EMBL/GenBank/DDBJ whole genome shotgun (WGS) entry which is preliminary data.</text>
</comment>